<dbReference type="Proteomes" id="UP001196980">
    <property type="component" value="Unassembled WGS sequence"/>
</dbReference>
<evidence type="ECO:0000256" key="1">
    <source>
        <dbReference type="SAM" id="SignalP"/>
    </source>
</evidence>
<sequence length="293" mass="33236">MLKHLWVFLLVAIVFCQTANAEWVDWVLNTTLDAGFEDNINFAVDKDGRLSDLIASPSVVFGRYYQLGDFTRLRIAADVKAKVYKRYDALNSVSSGVDVSLTHKFGVGQDIPWLRLHSFAGYLSVNETVRNSWMYNGGITLGKRFSDRFDMMLSYSFIYRNGRDSKPGVEGFMGNPFDQTGSKGAIVLNYLLTERLLASVGNSVYYGGISSTNDPSDFDSFKSFTKAIIWDKTFKRRLCTYKFNALVNEFAFGLSYALSEHSSVNVNYTRADGYTSDLHYYDNLIFTNIKYSF</sequence>
<accession>A0ABS6S022</accession>
<proteinExistence type="predicted"/>
<feature type="chain" id="PRO_5045482409" description="Secreted protein" evidence="1">
    <location>
        <begin position="22"/>
        <end position="293"/>
    </location>
</feature>
<gene>
    <name evidence="2" type="ORF">HWQ67_09080</name>
</gene>
<name>A0ABS6S022_9BACT</name>
<organism evidence="2 3">
    <name type="scientific">Candidatus Magnetobacterium casense</name>
    <dbReference type="NCBI Taxonomy" id="1455061"/>
    <lineage>
        <taxon>Bacteria</taxon>
        <taxon>Pseudomonadati</taxon>
        <taxon>Nitrospirota</taxon>
        <taxon>Thermodesulfovibrionia</taxon>
        <taxon>Thermodesulfovibrionales</taxon>
        <taxon>Candidatus Magnetobacteriaceae</taxon>
        <taxon>Candidatus Magnetobacterium</taxon>
    </lineage>
</organism>
<feature type="signal peptide" evidence="1">
    <location>
        <begin position="1"/>
        <end position="21"/>
    </location>
</feature>
<protein>
    <recommendedName>
        <fullName evidence="4">Secreted protein</fullName>
    </recommendedName>
</protein>
<keyword evidence="1" id="KW-0732">Signal</keyword>
<evidence type="ECO:0008006" key="4">
    <source>
        <dbReference type="Google" id="ProtNLM"/>
    </source>
</evidence>
<reference evidence="2 3" key="1">
    <citation type="journal article" date="2020" name="J Geophys Res Biogeosci">
        <title>Magnetotaxis as an Adaptation to Enable Bacterial Shuttling of Microbial Sulfur and Sulfur Cycling Across Aquatic Oxic#Anoxic Interfaces.</title>
        <authorList>
            <person name="Li J."/>
            <person name="Liu P."/>
            <person name="Wang J."/>
            <person name="Roberts A.P."/>
            <person name="Pan Y."/>
        </authorList>
    </citation>
    <scope>NUCLEOTIDE SEQUENCE [LARGE SCALE GENOMIC DNA]</scope>
    <source>
        <strain evidence="2 3">MYR-1_YQ</strain>
    </source>
</reference>
<dbReference type="EMBL" id="JABXWD010000144">
    <property type="protein sequence ID" value="MBV6341738.1"/>
    <property type="molecule type" value="Genomic_DNA"/>
</dbReference>
<evidence type="ECO:0000313" key="2">
    <source>
        <dbReference type="EMBL" id="MBV6341738.1"/>
    </source>
</evidence>
<comment type="caution">
    <text evidence="2">The sequence shown here is derived from an EMBL/GenBank/DDBJ whole genome shotgun (WGS) entry which is preliminary data.</text>
</comment>
<keyword evidence="3" id="KW-1185">Reference proteome</keyword>
<evidence type="ECO:0000313" key="3">
    <source>
        <dbReference type="Proteomes" id="UP001196980"/>
    </source>
</evidence>
<dbReference type="RefSeq" id="WP_218252367.1">
    <property type="nucleotide sequence ID" value="NZ_JABXWD010000144.1"/>
</dbReference>